<dbReference type="EMBL" id="JBHLTC010000022">
    <property type="protein sequence ID" value="MFC0626095.1"/>
    <property type="molecule type" value="Genomic_DNA"/>
</dbReference>
<accession>A0ABV6QNI8</accession>
<protein>
    <submittedName>
        <fullName evidence="1">Thiol-disulfide oxidoreductase DCC family protein</fullName>
    </submittedName>
</protein>
<dbReference type="InterPro" id="IPR007263">
    <property type="entry name" value="DCC1-like"/>
</dbReference>
<name>A0ABV6QNI8_9ACTN</name>
<dbReference type="Pfam" id="PF04134">
    <property type="entry name" value="DCC1-like"/>
    <property type="match status" value="1"/>
</dbReference>
<organism evidence="1 2">
    <name type="scientific">Kribbella deserti</name>
    <dbReference type="NCBI Taxonomy" id="1926257"/>
    <lineage>
        <taxon>Bacteria</taxon>
        <taxon>Bacillati</taxon>
        <taxon>Actinomycetota</taxon>
        <taxon>Actinomycetes</taxon>
        <taxon>Propionibacteriales</taxon>
        <taxon>Kribbellaceae</taxon>
        <taxon>Kribbella</taxon>
    </lineage>
</organism>
<gene>
    <name evidence="1" type="ORF">ACFFGN_18595</name>
</gene>
<sequence>MPEPVETKSLPILIFDGDCGFCTTSARWLQRRLRSDVAVEPWQFTDLVAYGTTPQRATYEVIWADADGELYGGAQAFARWLIHTGGLWSVPGAALTLPPIRWLAAGVYRLIANNRQRMPGGTPACALPQPPKP</sequence>
<reference evidence="1 2" key="1">
    <citation type="submission" date="2024-09" db="EMBL/GenBank/DDBJ databases">
        <authorList>
            <person name="Sun Q."/>
            <person name="Mori K."/>
        </authorList>
    </citation>
    <scope>NUCLEOTIDE SEQUENCE [LARGE SCALE GENOMIC DNA]</scope>
    <source>
        <strain evidence="1 2">CGMCC 1.15906</strain>
    </source>
</reference>
<proteinExistence type="predicted"/>
<dbReference type="RefSeq" id="WP_380049202.1">
    <property type="nucleotide sequence ID" value="NZ_JBHLTC010000022.1"/>
</dbReference>
<comment type="caution">
    <text evidence="1">The sequence shown here is derived from an EMBL/GenBank/DDBJ whole genome shotgun (WGS) entry which is preliminary data.</text>
</comment>
<evidence type="ECO:0000313" key="1">
    <source>
        <dbReference type="EMBL" id="MFC0626095.1"/>
    </source>
</evidence>
<dbReference type="Proteomes" id="UP001589890">
    <property type="component" value="Unassembled WGS sequence"/>
</dbReference>
<evidence type="ECO:0000313" key="2">
    <source>
        <dbReference type="Proteomes" id="UP001589890"/>
    </source>
</evidence>
<keyword evidence="2" id="KW-1185">Reference proteome</keyword>